<protein>
    <submittedName>
        <fullName evidence="2">Uncharacterized protein</fullName>
    </submittedName>
</protein>
<evidence type="ECO:0000313" key="3">
    <source>
        <dbReference type="Proteomes" id="UP001283361"/>
    </source>
</evidence>
<sequence length="140" mass="15674">MVNVTNRQDMMKELMIQHHLCVCESRKEKDGERIPPPEKIAVHFPSATQLRSAGHQWRPGDRERRPQASLRSDYRPPTAQRDSRGSSHGQRQGLLGTEGNLLGCVALEEEENKAGGKNTLKSVGDDHAVLIPIKTYPRSV</sequence>
<accession>A0AAE0ZYM6</accession>
<keyword evidence="3" id="KW-1185">Reference proteome</keyword>
<feature type="region of interest" description="Disordered" evidence="1">
    <location>
        <begin position="28"/>
        <end position="96"/>
    </location>
</feature>
<organism evidence="2 3">
    <name type="scientific">Elysia crispata</name>
    <name type="common">lettuce slug</name>
    <dbReference type="NCBI Taxonomy" id="231223"/>
    <lineage>
        <taxon>Eukaryota</taxon>
        <taxon>Metazoa</taxon>
        <taxon>Spiralia</taxon>
        <taxon>Lophotrochozoa</taxon>
        <taxon>Mollusca</taxon>
        <taxon>Gastropoda</taxon>
        <taxon>Heterobranchia</taxon>
        <taxon>Euthyneura</taxon>
        <taxon>Panpulmonata</taxon>
        <taxon>Sacoglossa</taxon>
        <taxon>Placobranchoidea</taxon>
        <taxon>Plakobranchidae</taxon>
        <taxon>Elysia</taxon>
    </lineage>
</organism>
<evidence type="ECO:0000313" key="2">
    <source>
        <dbReference type="EMBL" id="KAK3777341.1"/>
    </source>
</evidence>
<reference evidence="2" key="1">
    <citation type="journal article" date="2023" name="G3 (Bethesda)">
        <title>A reference genome for the long-term kleptoplast-retaining sea slug Elysia crispata morphotype clarki.</title>
        <authorList>
            <person name="Eastman K.E."/>
            <person name="Pendleton A.L."/>
            <person name="Shaikh M.A."/>
            <person name="Suttiyut T."/>
            <person name="Ogas R."/>
            <person name="Tomko P."/>
            <person name="Gavelis G."/>
            <person name="Widhalm J.R."/>
            <person name="Wisecaver J.H."/>
        </authorList>
    </citation>
    <scope>NUCLEOTIDE SEQUENCE</scope>
    <source>
        <strain evidence="2">ECLA1</strain>
    </source>
</reference>
<name>A0AAE0ZYM6_9GAST</name>
<comment type="caution">
    <text evidence="2">The sequence shown here is derived from an EMBL/GenBank/DDBJ whole genome shotgun (WGS) entry which is preliminary data.</text>
</comment>
<dbReference type="EMBL" id="JAWDGP010003087">
    <property type="protein sequence ID" value="KAK3777341.1"/>
    <property type="molecule type" value="Genomic_DNA"/>
</dbReference>
<dbReference type="AlphaFoldDB" id="A0AAE0ZYM6"/>
<proteinExistence type="predicted"/>
<gene>
    <name evidence="2" type="ORF">RRG08_062506</name>
</gene>
<dbReference type="Proteomes" id="UP001283361">
    <property type="component" value="Unassembled WGS sequence"/>
</dbReference>
<evidence type="ECO:0000256" key="1">
    <source>
        <dbReference type="SAM" id="MobiDB-lite"/>
    </source>
</evidence>